<dbReference type="SUPFAM" id="SSF64288">
    <property type="entry name" value="Chorismate lyase-like"/>
    <property type="match status" value="1"/>
</dbReference>
<evidence type="ECO:0000256" key="4">
    <source>
        <dbReference type="HAMAP-Rule" id="MF_01632"/>
    </source>
</evidence>
<keyword evidence="2 4" id="KW-0831">Ubiquinone biosynthesis</keyword>
<dbReference type="GO" id="GO:0042866">
    <property type="term" value="P:pyruvate biosynthetic process"/>
    <property type="evidence" value="ECO:0007669"/>
    <property type="project" value="UniProtKB-UniRule"/>
</dbReference>
<organism evidence="5 6">
    <name type="scientific">Vibrio mytili</name>
    <dbReference type="NCBI Taxonomy" id="50718"/>
    <lineage>
        <taxon>Bacteria</taxon>
        <taxon>Pseudomonadati</taxon>
        <taxon>Pseudomonadota</taxon>
        <taxon>Gammaproteobacteria</taxon>
        <taxon>Vibrionales</taxon>
        <taxon>Vibrionaceae</taxon>
        <taxon>Vibrio</taxon>
    </lineage>
</organism>
<dbReference type="EMBL" id="JXOK01000033">
    <property type="protein sequence ID" value="KIN11149.1"/>
    <property type="molecule type" value="Genomic_DNA"/>
</dbReference>
<feature type="binding site" evidence="4">
    <location>
        <position position="169"/>
    </location>
    <ligand>
        <name>substrate</name>
    </ligand>
</feature>
<comment type="catalytic activity">
    <reaction evidence="4">
        <text>chorismate = 4-hydroxybenzoate + pyruvate</text>
        <dbReference type="Rhea" id="RHEA:16505"/>
        <dbReference type="ChEBI" id="CHEBI:15361"/>
        <dbReference type="ChEBI" id="CHEBI:17879"/>
        <dbReference type="ChEBI" id="CHEBI:29748"/>
        <dbReference type="EC" id="4.1.3.40"/>
    </reaction>
</comment>
<dbReference type="STRING" id="50718.SU60_09305"/>
<dbReference type="PANTHER" id="PTHR38683">
    <property type="entry name" value="CHORISMATE PYRUVATE-LYASE"/>
    <property type="match status" value="1"/>
</dbReference>
<feature type="binding site" evidence="4">
    <location>
        <position position="86"/>
    </location>
    <ligand>
        <name>substrate</name>
    </ligand>
</feature>
<evidence type="ECO:0000313" key="5">
    <source>
        <dbReference type="EMBL" id="KIN11149.1"/>
    </source>
</evidence>
<dbReference type="GO" id="GO:0006744">
    <property type="term" value="P:ubiquinone biosynthetic process"/>
    <property type="evidence" value="ECO:0007669"/>
    <property type="project" value="UniProtKB-UniRule"/>
</dbReference>
<evidence type="ECO:0000256" key="3">
    <source>
        <dbReference type="ARBA" id="ARBA00023239"/>
    </source>
</evidence>
<keyword evidence="4 5" id="KW-0670">Pyruvate</keyword>
<proteinExistence type="inferred from homology"/>
<dbReference type="PANTHER" id="PTHR38683:SF1">
    <property type="entry name" value="CHORISMATE PYRUVATE-LYASE"/>
    <property type="match status" value="1"/>
</dbReference>
<reference evidence="5 6" key="1">
    <citation type="submission" date="2015-01" db="EMBL/GenBank/DDBJ databases">
        <title>Draft genome of Vibrio mytili type strain CAIM 528.</title>
        <authorList>
            <person name="Gonzalez-Castillo A."/>
            <person name="Gomez-Gil B."/>
            <person name="Enciso-Ibarra J."/>
        </authorList>
    </citation>
    <scope>NUCLEOTIDE SEQUENCE [LARGE SCALE GENOMIC DNA]</scope>
    <source>
        <strain evidence="5 6">CAIM 528</strain>
    </source>
</reference>
<dbReference type="GO" id="GO:0005829">
    <property type="term" value="C:cytosol"/>
    <property type="evidence" value="ECO:0007669"/>
    <property type="project" value="TreeGrafter"/>
</dbReference>
<protein>
    <recommendedName>
        <fullName evidence="4">Probable chorismate pyruvate-lyase</fullName>
        <shortName evidence="4">CL</shortName>
        <shortName evidence="4">CPL</shortName>
        <ecNumber evidence="4">4.1.3.40</ecNumber>
    </recommendedName>
</protein>
<comment type="subcellular location">
    <subcellularLocation>
        <location evidence="4">Cytoplasm</location>
    </subcellularLocation>
</comment>
<sequence>MNTSMNQPTSRYFASLLEVKWFKPEQFEFPSESAKHWLEEQGSLSRRLQQHCQELTVELLQNQIVTARTLKQDESQLLSEQDCLLREVILRGDSEEWVIGRTLIPCTTLVDQPYDLAQQGDIPLGLTVFSANNVERDSLEVGWVVLPQGRLLARRSRLWMNHKPMLVAELFLSNAPIYVKETV</sequence>
<comment type="caution">
    <text evidence="5">The sequence shown here is derived from an EMBL/GenBank/DDBJ whole genome shotgun (WGS) entry which is preliminary data.</text>
</comment>
<dbReference type="EC" id="4.1.3.40" evidence="4"/>
<dbReference type="Pfam" id="PF04345">
    <property type="entry name" value="Chor_lyase"/>
    <property type="match status" value="1"/>
</dbReference>
<dbReference type="Proteomes" id="UP000031977">
    <property type="component" value="Unassembled WGS sequence"/>
</dbReference>
<evidence type="ECO:0000256" key="2">
    <source>
        <dbReference type="ARBA" id="ARBA00022688"/>
    </source>
</evidence>
<gene>
    <name evidence="4" type="primary">ubiC</name>
    <name evidence="5" type="ORF">SU60_09305</name>
</gene>
<comment type="function">
    <text evidence="4">Removes the pyruvyl group from chorismate, with concomitant aromatization of the ring, to provide 4-hydroxybenzoate (4HB) for the ubiquinone pathway.</text>
</comment>
<keyword evidence="6" id="KW-1185">Reference proteome</keyword>
<evidence type="ECO:0000256" key="1">
    <source>
        <dbReference type="ARBA" id="ARBA00022490"/>
    </source>
</evidence>
<feature type="binding site" evidence="4">
    <location>
        <position position="124"/>
    </location>
    <ligand>
        <name>substrate</name>
    </ligand>
</feature>
<dbReference type="GO" id="GO:0008813">
    <property type="term" value="F:chorismate lyase activity"/>
    <property type="evidence" value="ECO:0007669"/>
    <property type="project" value="UniProtKB-UniRule"/>
</dbReference>
<keyword evidence="3 4" id="KW-0456">Lyase</keyword>
<evidence type="ECO:0000313" key="6">
    <source>
        <dbReference type="Proteomes" id="UP000031977"/>
    </source>
</evidence>
<comment type="similarity">
    <text evidence="4">Belongs to the UbiC family.</text>
</comment>
<dbReference type="InterPro" id="IPR007440">
    <property type="entry name" value="Chorismate--pyruvate_lyase"/>
</dbReference>
<dbReference type="UniPathway" id="UPA00232"/>
<keyword evidence="1 4" id="KW-0963">Cytoplasm</keyword>
<comment type="caution">
    <text evidence="4">Lacks conserved residue(s) required for the propagation of feature annotation.</text>
</comment>
<dbReference type="Gene3D" id="3.40.1410.10">
    <property type="entry name" value="Chorismate lyase-like"/>
    <property type="match status" value="1"/>
</dbReference>
<dbReference type="HAMAP" id="MF_01632">
    <property type="entry name" value="UbiC"/>
    <property type="match status" value="1"/>
</dbReference>
<name>A0A0C3DIE1_9VIBR</name>
<dbReference type="AlphaFoldDB" id="A0A0C3DIE1"/>
<accession>A0A0C3DIE1</accession>
<comment type="pathway">
    <text evidence="4">Cofactor biosynthesis; ubiquinone biosynthesis.</text>
</comment>
<dbReference type="InterPro" id="IPR028978">
    <property type="entry name" value="Chorismate_lyase_/UTRA_dom_sf"/>
</dbReference>
<dbReference type="OrthoDB" id="9789493at2"/>